<accession>A0A671MXZ8</accession>
<reference evidence="1" key="1">
    <citation type="submission" date="2025-08" db="UniProtKB">
        <authorList>
            <consortium name="Ensembl"/>
        </authorList>
    </citation>
    <scope>IDENTIFICATION</scope>
</reference>
<name>A0A671MXZ8_9TELE</name>
<organism evidence="1 2">
    <name type="scientific">Sinocyclocheilus anshuiensis</name>
    <dbReference type="NCBI Taxonomy" id="1608454"/>
    <lineage>
        <taxon>Eukaryota</taxon>
        <taxon>Metazoa</taxon>
        <taxon>Chordata</taxon>
        <taxon>Craniata</taxon>
        <taxon>Vertebrata</taxon>
        <taxon>Euteleostomi</taxon>
        <taxon>Actinopterygii</taxon>
        <taxon>Neopterygii</taxon>
        <taxon>Teleostei</taxon>
        <taxon>Ostariophysi</taxon>
        <taxon>Cypriniformes</taxon>
        <taxon>Cyprinidae</taxon>
        <taxon>Cyprininae</taxon>
        <taxon>Sinocyclocheilus</taxon>
    </lineage>
</organism>
<evidence type="ECO:0000313" key="1">
    <source>
        <dbReference type="Ensembl" id="ENSSANP00000037910.1"/>
    </source>
</evidence>
<dbReference type="Proteomes" id="UP000472260">
    <property type="component" value="Unassembled WGS sequence"/>
</dbReference>
<protein>
    <submittedName>
        <fullName evidence="1">Uncharacterized protein</fullName>
    </submittedName>
</protein>
<keyword evidence="2" id="KW-1185">Reference proteome</keyword>
<reference evidence="1" key="2">
    <citation type="submission" date="2025-09" db="UniProtKB">
        <authorList>
            <consortium name="Ensembl"/>
        </authorList>
    </citation>
    <scope>IDENTIFICATION</scope>
</reference>
<dbReference type="AlphaFoldDB" id="A0A671MXZ8"/>
<proteinExistence type="predicted"/>
<sequence length="125" mass="14724">IYPRCVTLETPLLDDCTWKTAWENSYYCPTTNSHYWLNQCCKVRLVVMLIHTLAILFRGNQPINETLKIFVCPLTPHGDPQYYSRNFIGHLNLRHCYYLDDMTNLNQTDEMNIQCAILASYKENI</sequence>
<evidence type="ECO:0000313" key="2">
    <source>
        <dbReference type="Proteomes" id="UP000472260"/>
    </source>
</evidence>
<dbReference type="Ensembl" id="ENSSANT00000040349.1">
    <property type="protein sequence ID" value="ENSSANP00000037910.1"/>
    <property type="gene ID" value="ENSSANG00000019311.1"/>
</dbReference>